<protein>
    <submittedName>
        <fullName evidence="1">Uncharacterized protein</fullName>
    </submittedName>
</protein>
<organism evidence="1 2">
    <name type="scientific">Arctia plantaginis</name>
    <name type="common">Wood tiger moth</name>
    <name type="synonym">Phalaena plantaginis</name>
    <dbReference type="NCBI Taxonomy" id="874455"/>
    <lineage>
        <taxon>Eukaryota</taxon>
        <taxon>Metazoa</taxon>
        <taxon>Ecdysozoa</taxon>
        <taxon>Arthropoda</taxon>
        <taxon>Hexapoda</taxon>
        <taxon>Insecta</taxon>
        <taxon>Pterygota</taxon>
        <taxon>Neoptera</taxon>
        <taxon>Endopterygota</taxon>
        <taxon>Lepidoptera</taxon>
        <taxon>Glossata</taxon>
        <taxon>Ditrysia</taxon>
        <taxon>Noctuoidea</taxon>
        <taxon>Erebidae</taxon>
        <taxon>Arctiinae</taxon>
        <taxon>Arctia</taxon>
    </lineage>
</organism>
<dbReference type="EMBL" id="CADEBC010000646">
    <property type="protein sequence ID" value="CAB3259810.1"/>
    <property type="molecule type" value="Genomic_DNA"/>
</dbReference>
<keyword evidence="2" id="KW-1185">Reference proteome</keyword>
<dbReference type="Proteomes" id="UP000494106">
    <property type="component" value="Unassembled WGS sequence"/>
</dbReference>
<proteinExistence type="predicted"/>
<dbReference type="PANTHER" id="PTHR33053">
    <property type="entry name" value="PROTEIN, PUTATIVE-RELATED"/>
    <property type="match status" value="1"/>
</dbReference>
<comment type="caution">
    <text evidence="1">The sequence shown here is derived from an EMBL/GenBank/DDBJ whole genome shotgun (WGS) entry which is preliminary data.</text>
</comment>
<gene>
    <name evidence="1" type="ORF">APLA_LOCUS17150</name>
</gene>
<name>A0A8S1BMA5_ARCPL</name>
<sequence>MRVQISMVAESIQMVLLTLDRVTVLMDFEEKLRTVFAEQNMTHQQIKAVLQVIKSHGCFSSIHVDPRTIMKTPVYSTLPIVDVAGGEYLHLGVRHALVKCLSSTPASMHPVTPFEIDFSTDEASLDKVSKILMWPIQIRVANIPNSSPYIVGIIKGSTKPSNVSLFFQPFKDEMQELLDNGLEFQNENVLVRLRCFVADAPARSFSLGHRGHNSVQDAGKPSQHLQLVANRNAANCNTQSKIPVDPSRQKYIGKHLKGPTPPIDDNNYCQYSSPYGIAVFIDTWTG</sequence>
<dbReference type="OrthoDB" id="7699050at2759"/>
<accession>A0A8S1BMA5</accession>
<dbReference type="PANTHER" id="PTHR33053:SF24">
    <property type="entry name" value="TRANSPOSASE DOMAIN-CONTAINING PROTEIN"/>
    <property type="match status" value="1"/>
</dbReference>
<dbReference type="AlphaFoldDB" id="A0A8S1BMA5"/>
<evidence type="ECO:0000313" key="1">
    <source>
        <dbReference type="EMBL" id="CAB3259810.1"/>
    </source>
</evidence>
<evidence type="ECO:0000313" key="2">
    <source>
        <dbReference type="Proteomes" id="UP000494106"/>
    </source>
</evidence>
<reference evidence="1 2" key="1">
    <citation type="submission" date="2020-04" db="EMBL/GenBank/DDBJ databases">
        <authorList>
            <person name="Wallbank WR R."/>
            <person name="Pardo Diaz C."/>
            <person name="Kozak K."/>
            <person name="Martin S."/>
            <person name="Jiggins C."/>
            <person name="Moest M."/>
            <person name="Warren A I."/>
            <person name="Byers J.R.P. K."/>
            <person name="Montejo-Kovacevich G."/>
            <person name="Yen C E."/>
        </authorList>
    </citation>
    <scope>NUCLEOTIDE SEQUENCE [LARGE SCALE GENOMIC DNA]</scope>
</reference>